<feature type="region of interest" description="Disordered" evidence="1">
    <location>
        <begin position="35"/>
        <end position="68"/>
    </location>
</feature>
<gene>
    <name evidence="2" type="ORF">FCC1311_074952</name>
</gene>
<dbReference type="InParanoid" id="A0A2R5GTQ9"/>
<name>A0A2R5GTQ9_9STRA</name>
<reference evidence="2 3" key="1">
    <citation type="submission" date="2017-12" db="EMBL/GenBank/DDBJ databases">
        <title>Sequencing, de novo assembly and annotation of complete genome of a new Thraustochytrid species, strain FCC1311.</title>
        <authorList>
            <person name="Sedici K."/>
            <person name="Godart F."/>
            <person name="Aiese Cigliano R."/>
            <person name="Sanseverino W."/>
            <person name="Barakat M."/>
            <person name="Ortet P."/>
            <person name="Marechal E."/>
            <person name="Cagnac O."/>
            <person name="Amato A."/>
        </authorList>
    </citation>
    <scope>NUCLEOTIDE SEQUENCE [LARGE SCALE GENOMIC DNA]</scope>
</reference>
<dbReference type="AlphaFoldDB" id="A0A2R5GTQ9"/>
<dbReference type="EMBL" id="BEYU01000094">
    <property type="protein sequence ID" value="GBG31274.1"/>
    <property type="molecule type" value="Genomic_DNA"/>
</dbReference>
<keyword evidence="3" id="KW-1185">Reference proteome</keyword>
<evidence type="ECO:0000313" key="3">
    <source>
        <dbReference type="Proteomes" id="UP000241890"/>
    </source>
</evidence>
<protein>
    <submittedName>
        <fullName evidence="2">Uncharacterized protein</fullName>
    </submittedName>
</protein>
<comment type="caution">
    <text evidence="2">The sequence shown here is derived from an EMBL/GenBank/DDBJ whole genome shotgun (WGS) entry which is preliminary data.</text>
</comment>
<proteinExistence type="predicted"/>
<dbReference type="Proteomes" id="UP000241890">
    <property type="component" value="Unassembled WGS sequence"/>
</dbReference>
<feature type="compositionally biased region" description="Low complexity" evidence="1">
    <location>
        <begin position="38"/>
        <end position="60"/>
    </location>
</feature>
<organism evidence="2 3">
    <name type="scientific">Hondaea fermentalgiana</name>
    <dbReference type="NCBI Taxonomy" id="2315210"/>
    <lineage>
        <taxon>Eukaryota</taxon>
        <taxon>Sar</taxon>
        <taxon>Stramenopiles</taxon>
        <taxon>Bigyra</taxon>
        <taxon>Labyrinthulomycetes</taxon>
        <taxon>Thraustochytrida</taxon>
        <taxon>Thraustochytriidae</taxon>
        <taxon>Hondaea</taxon>
    </lineage>
</organism>
<evidence type="ECO:0000256" key="1">
    <source>
        <dbReference type="SAM" id="MobiDB-lite"/>
    </source>
</evidence>
<evidence type="ECO:0000313" key="2">
    <source>
        <dbReference type="EMBL" id="GBG31274.1"/>
    </source>
</evidence>
<accession>A0A2R5GTQ9</accession>
<sequence length="94" mass="10515">MVLPPAPSLRTRAACTRIPLRHARGDVEETTVVVRKTQPGQQQGQQQGQQRVQHMQMQGQPRGLAWDAASGQVDRCEVVDSDLEHRQMILDAFS</sequence>